<evidence type="ECO:0000313" key="2">
    <source>
        <dbReference type="Proteomes" id="UP001372834"/>
    </source>
</evidence>
<name>A0AAN8P6S7_POLSC</name>
<organism evidence="1 2">
    <name type="scientific">Polyplax serrata</name>
    <name type="common">Common mouse louse</name>
    <dbReference type="NCBI Taxonomy" id="468196"/>
    <lineage>
        <taxon>Eukaryota</taxon>
        <taxon>Metazoa</taxon>
        <taxon>Ecdysozoa</taxon>
        <taxon>Arthropoda</taxon>
        <taxon>Hexapoda</taxon>
        <taxon>Insecta</taxon>
        <taxon>Pterygota</taxon>
        <taxon>Neoptera</taxon>
        <taxon>Paraneoptera</taxon>
        <taxon>Psocodea</taxon>
        <taxon>Troctomorpha</taxon>
        <taxon>Phthiraptera</taxon>
        <taxon>Anoplura</taxon>
        <taxon>Polyplacidae</taxon>
        <taxon>Polyplax</taxon>
    </lineage>
</organism>
<dbReference type="AlphaFoldDB" id="A0AAN8P6S7"/>
<evidence type="ECO:0000313" key="1">
    <source>
        <dbReference type="EMBL" id="KAK6636239.1"/>
    </source>
</evidence>
<dbReference type="Proteomes" id="UP001372834">
    <property type="component" value="Unassembled WGS sequence"/>
</dbReference>
<accession>A0AAN8P6S7</accession>
<proteinExistence type="predicted"/>
<sequence length="76" mass="8278">MTTTCMNEEDVASGLVHGKAVTARALSKNLIEGKAQARQYGVRNLPRDTSEIQPLKDSPDLAWKFENPVSDCSTGE</sequence>
<comment type="caution">
    <text evidence="1">The sequence shown here is derived from an EMBL/GenBank/DDBJ whole genome shotgun (WGS) entry which is preliminary data.</text>
</comment>
<protein>
    <submittedName>
        <fullName evidence="1">Uncharacterized protein</fullName>
    </submittedName>
</protein>
<gene>
    <name evidence="1" type="ORF">RUM43_009897</name>
</gene>
<dbReference type="EMBL" id="JAWJWE010000004">
    <property type="protein sequence ID" value="KAK6636239.1"/>
    <property type="molecule type" value="Genomic_DNA"/>
</dbReference>
<reference evidence="1 2" key="1">
    <citation type="submission" date="2023-10" db="EMBL/GenBank/DDBJ databases">
        <title>Genomes of two closely related lineages of the louse Polyplax serrata with different host specificities.</title>
        <authorList>
            <person name="Martinu J."/>
            <person name="Tarabai H."/>
            <person name="Stefka J."/>
            <person name="Hypsa V."/>
        </authorList>
    </citation>
    <scope>NUCLEOTIDE SEQUENCE [LARGE SCALE GENOMIC DNA]</scope>
    <source>
        <strain evidence="1">HR10_N</strain>
    </source>
</reference>